<keyword evidence="1" id="KW-0812">Transmembrane</keyword>
<keyword evidence="1" id="KW-1133">Transmembrane helix</keyword>
<evidence type="ECO:0000313" key="3">
    <source>
        <dbReference type="Proteomes" id="UP000230184"/>
    </source>
</evidence>
<dbReference type="Proteomes" id="UP000230184">
    <property type="component" value="Unassembled WGS sequence"/>
</dbReference>
<dbReference type="SUPFAM" id="SSF54523">
    <property type="entry name" value="Pili subunits"/>
    <property type="match status" value="1"/>
</dbReference>
<comment type="caution">
    <text evidence="2">The sequence shown here is derived from an EMBL/GenBank/DDBJ whole genome shotgun (WGS) entry which is preliminary data.</text>
</comment>
<dbReference type="Pfam" id="PF07963">
    <property type="entry name" value="N_methyl"/>
    <property type="match status" value="1"/>
</dbReference>
<dbReference type="AlphaFoldDB" id="A0A2M6YTW4"/>
<sequence length="157" mass="17446">MKKLKGFTLIELIVVIGIVSLFTEIFIARYNENTGRLRLRSEAKKLVDVLELAKKKALTADLFDKNCTDFRGYRVIVGSGNYSLSFNCGGVYTEVQNYNLTLNNSIIAGTGNYDFTPMMVNPIFPATVILVKNSLINKSIKVNISSIGVIEIDETLI</sequence>
<dbReference type="NCBIfam" id="TIGR02532">
    <property type="entry name" value="IV_pilin_GFxxxE"/>
    <property type="match status" value="1"/>
</dbReference>
<proteinExistence type="predicted"/>
<accession>A0A2M6YTW4</accession>
<evidence type="ECO:0008006" key="4">
    <source>
        <dbReference type="Google" id="ProtNLM"/>
    </source>
</evidence>
<name>A0A2M6YTW4_9BACT</name>
<dbReference type="InterPro" id="IPR012902">
    <property type="entry name" value="N_methyl_site"/>
</dbReference>
<dbReference type="EMBL" id="PEWY01000104">
    <property type="protein sequence ID" value="PIU36903.1"/>
    <property type="molecule type" value="Genomic_DNA"/>
</dbReference>
<protein>
    <recommendedName>
        <fullName evidence="4">General secretion pathway GspH domain-containing protein</fullName>
    </recommendedName>
</protein>
<organism evidence="2 3">
    <name type="scientific">Candidatus Roizmanbacteria bacterium CG07_land_8_20_14_0_80_34_15</name>
    <dbReference type="NCBI Taxonomy" id="1974849"/>
    <lineage>
        <taxon>Bacteria</taxon>
        <taxon>Candidatus Roizmaniibacteriota</taxon>
    </lineage>
</organism>
<evidence type="ECO:0000256" key="1">
    <source>
        <dbReference type="SAM" id="Phobius"/>
    </source>
</evidence>
<dbReference type="InterPro" id="IPR045584">
    <property type="entry name" value="Pilin-like"/>
</dbReference>
<dbReference type="Gene3D" id="3.30.700.10">
    <property type="entry name" value="Glycoprotein, Type 4 Pilin"/>
    <property type="match status" value="1"/>
</dbReference>
<reference evidence="3" key="1">
    <citation type="submission" date="2017-09" db="EMBL/GenBank/DDBJ databases">
        <title>Depth-based differentiation of microbial function through sediment-hosted aquifers and enrichment of novel symbionts in the deep terrestrial subsurface.</title>
        <authorList>
            <person name="Probst A.J."/>
            <person name="Ladd B."/>
            <person name="Jarett J.K."/>
            <person name="Geller-Mcgrath D.E."/>
            <person name="Sieber C.M.K."/>
            <person name="Emerson J.B."/>
            <person name="Anantharaman K."/>
            <person name="Thomas B.C."/>
            <person name="Malmstrom R."/>
            <person name="Stieglmeier M."/>
            <person name="Klingl A."/>
            <person name="Woyke T."/>
            <person name="Ryan C.M."/>
            <person name="Banfield J.F."/>
        </authorList>
    </citation>
    <scope>NUCLEOTIDE SEQUENCE [LARGE SCALE GENOMIC DNA]</scope>
</reference>
<gene>
    <name evidence="2" type="ORF">COT02_03625</name>
</gene>
<keyword evidence="1" id="KW-0472">Membrane</keyword>
<evidence type="ECO:0000313" key="2">
    <source>
        <dbReference type="EMBL" id="PIU36903.1"/>
    </source>
</evidence>
<feature type="transmembrane region" description="Helical" evidence="1">
    <location>
        <begin position="6"/>
        <end position="28"/>
    </location>
</feature>